<reference evidence="3" key="1">
    <citation type="journal article" date="2023" name="Commun. Biol.">
        <title>Genome analysis of Parmales, the sister group of diatoms, reveals the evolutionary specialization of diatoms from phago-mixotrophs to photoautotrophs.</title>
        <authorList>
            <person name="Ban H."/>
            <person name="Sato S."/>
            <person name="Yoshikawa S."/>
            <person name="Yamada K."/>
            <person name="Nakamura Y."/>
            <person name="Ichinomiya M."/>
            <person name="Sato N."/>
            <person name="Blanc-Mathieu R."/>
            <person name="Endo H."/>
            <person name="Kuwata A."/>
            <person name="Ogata H."/>
        </authorList>
    </citation>
    <scope>NUCLEOTIDE SEQUENCE [LARGE SCALE GENOMIC DNA]</scope>
    <source>
        <strain evidence="3">NIES 3699</strain>
    </source>
</reference>
<organism evidence="2 3">
    <name type="scientific">Triparma verrucosa</name>
    <dbReference type="NCBI Taxonomy" id="1606542"/>
    <lineage>
        <taxon>Eukaryota</taxon>
        <taxon>Sar</taxon>
        <taxon>Stramenopiles</taxon>
        <taxon>Ochrophyta</taxon>
        <taxon>Bolidophyceae</taxon>
        <taxon>Parmales</taxon>
        <taxon>Triparmaceae</taxon>
        <taxon>Triparma</taxon>
    </lineage>
</organism>
<accession>A0A9W7EPJ4</accession>
<evidence type="ECO:0000256" key="1">
    <source>
        <dbReference type="SAM" id="MobiDB-lite"/>
    </source>
</evidence>
<feature type="region of interest" description="Disordered" evidence="1">
    <location>
        <begin position="307"/>
        <end position="330"/>
    </location>
</feature>
<proteinExistence type="predicted"/>
<dbReference type="AlphaFoldDB" id="A0A9W7EPJ4"/>
<dbReference type="EMBL" id="BRXX01000056">
    <property type="protein sequence ID" value="GMH86087.1"/>
    <property type="molecule type" value="Genomic_DNA"/>
</dbReference>
<evidence type="ECO:0000313" key="2">
    <source>
        <dbReference type="EMBL" id="GMH86087.1"/>
    </source>
</evidence>
<sequence length="345" mass="38422">MFPIPSHLPATIVPATQGSESHSFKLGLVRGFEQPGIQSSVNQQLTMQREISIRAKVLKKKRSKNGRTSKQNKFSLERPSSLMYDGTVAPTDSQTLNTGANTGGEGQRPMNQSSWNEIVKKEKAERLERLSTPLWKKKPVPSHSLTALLGDKNVFTPNIASRQSLLSSEASRLSSPIQNQQSVMSNHSTAGGRLSPASQLSGLEKPSLSSGHSRQHRRVSIDMTAKSNNVPLLQTFNKYKRKQTKRTKDEVQKLRDALKPKVTIVNEDGEKVEQIEEVMLIDQPSPRTLLTKANTWKAPFTDLHGTFYDSDLEDDEGEGEGEGEGSTSEQVRQLKYNLFAHYHSF</sequence>
<keyword evidence="3" id="KW-1185">Reference proteome</keyword>
<feature type="compositionally biased region" description="Polar residues" evidence="1">
    <location>
        <begin position="196"/>
        <end position="212"/>
    </location>
</feature>
<feature type="compositionally biased region" description="Basic residues" evidence="1">
    <location>
        <begin position="58"/>
        <end position="67"/>
    </location>
</feature>
<feature type="compositionally biased region" description="Polar residues" evidence="1">
    <location>
        <begin position="90"/>
        <end position="100"/>
    </location>
</feature>
<feature type="compositionally biased region" description="Polar residues" evidence="1">
    <location>
        <begin position="176"/>
        <end position="189"/>
    </location>
</feature>
<comment type="caution">
    <text evidence="2">The sequence shown here is derived from an EMBL/GenBank/DDBJ whole genome shotgun (WGS) entry which is preliminary data.</text>
</comment>
<feature type="compositionally biased region" description="Acidic residues" evidence="1">
    <location>
        <begin position="310"/>
        <end position="323"/>
    </location>
</feature>
<dbReference type="Proteomes" id="UP001165160">
    <property type="component" value="Unassembled WGS sequence"/>
</dbReference>
<protein>
    <submittedName>
        <fullName evidence="2">Uncharacterized protein</fullName>
    </submittedName>
</protein>
<gene>
    <name evidence="2" type="ORF">TrVE_jg4430</name>
</gene>
<feature type="region of interest" description="Disordered" evidence="1">
    <location>
        <begin position="58"/>
        <end position="113"/>
    </location>
</feature>
<name>A0A9W7EPJ4_9STRA</name>
<evidence type="ECO:0000313" key="3">
    <source>
        <dbReference type="Proteomes" id="UP001165160"/>
    </source>
</evidence>
<feature type="region of interest" description="Disordered" evidence="1">
    <location>
        <begin position="170"/>
        <end position="215"/>
    </location>
</feature>